<accession>A0A9P8L377</accession>
<dbReference type="PANTHER" id="PTHR33993">
    <property type="entry name" value="GLYOXALASE-RELATED"/>
    <property type="match status" value="1"/>
</dbReference>
<dbReference type="CDD" id="cd07247">
    <property type="entry name" value="SgaA_N_like"/>
    <property type="match status" value="1"/>
</dbReference>
<dbReference type="PROSITE" id="PS51819">
    <property type="entry name" value="VOC"/>
    <property type="match status" value="1"/>
</dbReference>
<dbReference type="InterPro" id="IPR052164">
    <property type="entry name" value="Anthracycline_SecMetBiosynth"/>
</dbReference>
<evidence type="ECO:0000313" key="2">
    <source>
        <dbReference type="EMBL" id="KAH0541825.1"/>
    </source>
</evidence>
<dbReference type="AlphaFoldDB" id="A0A9P8L377"/>
<dbReference type="InterPro" id="IPR037523">
    <property type="entry name" value="VOC_core"/>
</dbReference>
<dbReference type="Proteomes" id="UP000698800">
    <property type="component" value="Unassembled WGS sequence"/>
</dbReference>
<evidence type="ECO:0000313" key="3">
    <source>
        <dbReference type="Proteomes" id="UP000698800"/>
    </source>
</evidence>
<name>A0A9P8L377_9PEZI</name>
<proteinExistence type="predicted"/>
<organism evidence="2 3">
    <name type="scientific">Glutinoglossum americanum</name>
    <dbReference type="NCBI Taxonomy" id="1670608"/>
    <lineage>
        <taxon>Eukaryota</taxon>
        <taxon>Fungi</taxon>
        <taxon>Dikarya</taxon>
        <taxon>Ascomycota</taxon>
        <taxon>Pezizomycotina</taxon>
        <taxon>Geoglossomycetes</taxon>
        <taxon>Geoglossales</taxon>
        <taxon>Geoglossaceae</taxon>
        <taxon>Glutinoglossum</taxon>
    </lineage>
</organism>
<reference evidence="2" key="1">
    <citation type="submission" date="2021-03" db="EMBL/GenBank/DDBJ databases">
        <title>Comparative genomics and phylogenomic investigation of the class Geoglossomycetes provide insights into ecological specialization and systematics.</title>
        <authorList>
            <person name="Melie T."/>
            <person name="Pirro S."/>
            <person name="Miller A.N."/>
            <person name="Quandt A."/>
        </authorList>
    </citation>
    <scope>NUCLEOTIDE SEQUENCE</scope>
    <source>
        <strain evidence="2">GBOQ0MN5Z8</strain>
    </source>
</reference>
<gene>
    <name evidence="2" type="ORF">FGG08_003708</name>
</gene>
<dbReference type="InterPro" id="IPR004360">
    <property type="entry name" value="Glyas_Fos-R_dOase_dom"/>
</dbReference>
<dbReference type="EMBL" id="JAGHQL010000067">
    <property type="protein sequence ID" value="KAH0541825.1"/>
    <property type="molecule type" value="Genomic_DNA"/>
</dbReference>
<comment type="caution">
    <text evidence="2">The sequence shown here is derived from an EMBL/GenBank/DDBJ whole genome shotgun (WGS) entry which is preliminary data.</text>
</comment>
<dbReference type="Pfam" id="PF00903">
    <property type="entry name" value="Glyoxalase"/>
    <property type="match status" value="1"/>
</dbReference>
<dbReference type="OrthoDB" id="447346at2759"/>
<feature type="domain" description="VOC" evidence="1">
    <location>
        <begin position="25"/>
        <end position="152"/>
    </location>
</feature>
<evidence type="ECO:0000259" key="1">
    <source>
        <dbReference type="PROSITE" id="PS51819"/>
    </source>
</evidence>
<dbReference type="SUPFAM" id="SSF54593">
    <property type="entry name" value="Glyoxalase/Bleomycin resistance protein/Dihydroxybiphenyl dioxygenase"/>
    <property type="match status" value="1"/>
</dbReference>
<protein>
    <recommendedName>
        <fullName evidence="1">VOC domain-containing protein</fullName>
    </recommendedName>
</protein>
<dbReference type="Gene3D" id="3.10.180.10">
    <property type="entry name" value="2,3-Dihydroxybiphenyl 1,2-Dioxygenase, domain 1"/>
    <property type="match status" value="1"/>
</dbReference>
<dbReference type="InterPro" id="IPR029068">
    <property type="entry name" value="Glyas_Bleomycin-R_OHBP_Dase"/>
</dbReference>
<keyword evidence="3" id="KW-1185">Reference proteome</keyword>
<sequence length="153" mass="16784">MASEYDHTPFDKTQLTLPPQEKLGCICWVEIPATDLPRAQTFYSTLFGWEFAKPSAMGISDEDNYIIFHKKGTALHGGIAKVSSQDKIVRPVRDGDIAVRVTVAVEEVGKALEDIKQNGGEIVREKTEIGGGMGYSGHFRDTEGNIIGVWSQA</sequence>